<feature type="compositionally biased region" description="Polar residues" evidence="1">
    <location>
        <begin position="690"/>
        <end position="702"/>
    </location>
</feature>
<dbReference type="SUPFAM" id="SSF53098">
    <property type="entry name" value="Ribonuclease H-like"/>
    <property type="match status" value="1"/>
</dbReference>
<dbReference type="EMBL" id="BSNS01000020">
    <property type="protein sequence ID" value="GLQ56553.1"/>
    <property type="molecule type" value="Genomic_DNA"/>
</dbReference>
<sequence>MAKSRQKPPSQTKKSKIMHDRVRPNDRVIIGGLAHRVIRPAVEGWVLGEPNGDLLILTRDNLDQGEESGDIRVERENNYGQHILPQPVRLDLRIKEIWFSLIKEAHEANLFSGCGDAALTPFIEENKPKVEGLILDWLRDPNASPAERKRKAQVGAKKQNALTIDVTIAPRTIRRHFDSWKSTNDILVARKRVENCTKGGKRVSAHVRSEIRRLVKEHSAANRPTINGAHLLIKAAIEEHNKGLPEEVRENVPDRRTVSRHVAKLPEAMKYGGRYGAISEFYNFGPFGEGHLFTRVGELVEADFWNIPLYLLLKRADVLAEVPPELIDQLLSTRIYVFALVDKATGYIPSLAFSTTENSYTARVGLRRAVSDKARLATWAGCSSEWLHFGFDNIVTDAGPAFQADDFHTTAGALGSHFFAASGLPHLRGLIESVFSTLHKGFISSFIARAFSNVVDAGDHEGQKRAHMELEAFLMLMVRYVVDVYNNRTRNDGLRRSPLREVQALAGNMDAKPPPSQDQLTVFFGAQYSRPMTAEGITFEHIRYDNEWLVHHRRHVGLINVNIRVDPDELGWISVEIDGEWLTVAALDTEFRGMPLPEWLEFKKHLRTTFAAEDAIDFREHVGPALVDITNEVRRSERAMGLDREIWTEERLAAHSEQCRIRMVNNAPPLTPVAPSYGNRRIGVDFPGPSTETSGVQISGNQPTPEPPSPSTRRPLKLRRDEK</sequence>
<name>A0ABQ5W9J8_9HYPH</name>
<dbReference type="Gene3D" id="3.30.420.10">
    <property type="entry name" value="Ribonuclease H-like superfamily/Ribonuclease H"/>
    <property type="match status" value="1"/>
</dbReference>
<feature type="domain" description="Integrase catalytic" evidence="2">
    <location>
        <begin position="304"/>
        <end position="506"/>
    </location>
</feature>
<feature type="region of interest" description="Disordered" evidence="1">
    <location>
        <begin position="1"/>
        <end position="21"/>
    </location>
</feature>
<evidence type="ECO:0000256" key="1">
    <source>
        <dbReference type="SAM" id="MobiDB-lite"/>
    </source>
</evidence>
<dbReference type="InterPro" id="IPR036397">
    <property type="entry name" value="RNaseH_sf"/>
</dbReference>
<protein>
    <recommendedName>
        <fullName evidence="2">Integrase catalytic domain-containing protein</fullName>
    </recommendedName>
</protein>
<organism evidence="3 4">
    <name type="scientific">Devosia nitrariae</name>
    <dbReference type="NCBI Taxonomy" id="2071872"/>
    <lineage>
        <taxon>Bacteria</taxon>
        <taxon>Pseudomonadati</taxon>
        <taxon>Pseudomonadota</taxon>
        <taxon>Alphaproteobacteria</taxon>
        <taxon>Hyphomicrobiales</taxon>
        <taxon>Devosiaceae</taxon>
        <taxon>Devosia</taxon>
    </lineage>
</organism>
<dbReference type="PROSITE" id="PS50994">
    <property type="entry name" value="INTEGRASE"/>
    <property type="match status" value="1"/>
</dbReference>
<dbReference type="Proteomes" id="UP001156691">
    <property type="component" value="Unassembled WGS sequence"/>
</dbReference>
<dbReference type="InterPro" id="IPR012337">
    <property type="entry name" value="RNaseH-like_sf"/>
</dbReference>
<comment type="caution">
    <text evidence="3">The sequence shown here is derived from an EMBL/GenBank/DDBJ whole genome shotgun (WGS) entry which is preliminary data.</text>
</comment>
<keyword evidence="4" id="KW-1185">Reference proteome</keyword>
<gene>
    <name evidence="3" type="ORF">GCM10010862_38120</name>
</gene>
<reference evidence="4" key="1">
    <citation type="journal article" date="2019" name="Int. J. Syst. Evol. Microbiol.">
        <title>The Global Catalogue of Microorganisms (GCM) 10K type strain sequencing project: providing services to taxonomists for standard genome sequencing and annotation.</title>
        <authorList>
            <consortium name="The Broad Institute Genomics Platform"/>
            <consortium name="The Broad Institute Genome Sequencing Center for Infectious Disease"/>
            <person name="Wu L."/>
            <person name="Ma J."/>
        </authorList>
    </citation>
    <scope>NUCLEOTIDE SEQUENCE [LARGE SCALE GENOMIC DNA]</scope>
    <source>
        <strain evidence="4">NBRC 112416</strain>
    </source>
</reference>
<proteinExistence type="predicted"/>
<accession>A0ABQ5W9J8</accession>
<feature type="region of interest" description="Disordered" evidence="1">
    <location>
        <begin position="672"/>
        <end position="723"/>
    </location>
</feature>
<evidence type="ECO:0000313" key="3">
    <source>
        <dbReference type="EMBL" id="GLQ56553.1"/>
    </source>
</evidence>
<evidence type="ECO:0000313" key="4">
    <source>
        <dbReference type="Proteomes" id="UP001156691"/>
    </source>
</evidence>
<dbReference type="InterPro" id="IPR001584">
    <property type="entry name" value="Integrase_cat-core"/>
</dbReference>
<evidence type="ECO:0000259" key="2">
    <source>
        <dbReference type="PROSITE" id="PS50994"/>
    </source>
</evidence>